<dbReference type="Gene3D" id="3.40.50.300">
    <property type="entry name" value="P-loop containing nucleotide triphosphate hydrolases"/>
    <property type="match status" value="1"/>
</dbReference>
<dbReference type="EMBL" id="CABVLZ010000003">
    <property type="protein sequence ID" value="VVU95019.1"/>
    <property type="molecule type" value="Genomic_DNA"/>
</dbReference>
<evidence type="ECO:0000313" key="4">
    <source>
        <dbReference type="EMBL" id="VVU95019.1"/>
    </source>
</evidence>
<gene>
    <name evidence="4" type="ORF">CPAV1605_744</name>
</gene>
<dbReference type="PANTHER" id="PTHR23117:SF8">
    <property type="entry name" value="RIBOSE 1,5-BISPHOSPHATE PHOSPHOKINASE PHNN"/>
    <property type="match status" value="1"/>
</dbReference>
<dbReference type="InterPro" id="IPR008144">
    <property type="entry name" value="Guanylate_kin-like_dom"/>
</dbReference>
<evidence type="ECO:0000256" key="1">
    <source>
        <dbReference type="ARBA" id="ARBA00022679"/>
    </source>
</evidence>
<protein>
    <submittedName>
        <fullName evidence="4">Guanylate kinase</fullName>
    </submittedName>
</protein>
<dbReference type="PROSITE" id="PS50052">
    <property type="entry name" value="GUANYLATE_KINASE_2"/>
    <property type="match status" value="1"/>
</dbReference>
<evidence type="ECO:0000259" key="3">
    <source>
        <dbReference type="PROSITE" id="PS50052"/>
    </source>
</evidence>
<organism evidence="4">
    <name type="scientific">seawater metagenome</name>
    <dbReference type="NCBI Taxonomy" id="1561972"/>
    <lineage>
        <taxon>unclassified sequences</taxon>
        <taxon>metagenomes</taxon>
        <taxon>ecological metagenomes</taxon>
    </lineage>
</organism>
<dbReference type="SMART" id="SM00072">
    <property type="entry name" value="GuKc"/>
    <property type="match status" value="1"/>
</dbReference>
<dbReference type="PANTHER" id="PTHR23117">
    <property type="entry name" value="GUANYLATE KINASE-RELATED"/>
    <property type="match status" value="1"/>
</dbReference>
<dbReference type="GO" id="GO:0006015">
    <property type="term" value="P:5-phosphoribose 1-diphosphate biosynthetic process"/>
    <property type="evidence" value="ECO:0007669"/>
    <property type="project" value="TreeGrafter"/>
</dbReference>
<evidence type="ECO:0000256" key="2">
    <source>
        <dbReference type="SAM" id="Coils"/>
    </source>
</evidence>
<dbReference type="GO" id="GO:0033863">
    <property type="term" value="F:ribose 1,5-bisphosphate phosphokinase activity"/>
    <property type="evidence" value="ECO:0007669"/>
    <property type="project" value="TreeGrafter"/>
</dbReference>
<keyword evidence="1" id="KW-0808">Transferase</keyword>
<dbReference type="GO" id="GO:0005829">
    <property type="term" value="C:cytosol"/>
    <property type="evidence" value="ECO:0007669"/>
    <property type="project" value="TreeGrafter"/>
</dbReference>
<feature type="domain" description="Guanylate kinase-like" evidence="3">
    <location>
        <begin position="50"/>
        <end position="257"/>
    </location>
</feature>
<keyword evidence="4" id="KW-0418">Kinase</keyword>
<reference evidence="4" key="1">
    <citation type="submission" date="2019-09" db="EMBL/GenBank/DDBJ databases">
        <authorList>
            <person name="Needham M D."/>
        </authorList>
    </citation>
    <scope>NUCLEOTIDE SEQUENCE</scope>
</reference>
<sequence length="264" mass="30973">MILCACQSCKDQVIKNDIFCKKHLIEYKKNEFGISLHLEQEWLNSLPIKGKLIILCGPSGVGKTLVLEKIRKTEKNLNHNLSDKIFSVTTRNQRIKELDNFEYEFIDQEIYDSAENNNLFLISKKIYNNYYGLPAIRIIRELVLGKIIIISLHQSVIKELKQKLSNVPIFCMYFLPPSYRVLELRQLHRLTNIEGLECLDSKKIIKKSNFDIENRLTRATEEINEYKKELKKLFDYKLIFGNNEKPLELTSLEEIKELINTFIG</sequence>
<name>A0A5E8CK41_9ZZZZ</name>
<feature type="coiled-coil region" evidence="2">
    <location>
        <begin position="209"/>
        <end position="236"/>
    </location>
</feature>
<accession>A0A5E8CK41</accession>
<dbReference type="InterPro" id="IPR027417">
    <property type="entry name" value="P-loop_NTPase"/>
</dbReference>
<proteinExistence type="predicted"/>
<dbReference type="Pfam" id="PF00625">
    <property type="entry name" value="Guanylate_kin"/>
    <property type="match status" value="1"/>
</dbReference>
<dbReference type="AlphaFoldDB" id="A0A5E8CK41"/>
<keyword evidence="2" id="KW-0175">Coiled coil</keyword>
<dbReference type="InterPro" id="IPR008145">
    <property type="entry name" value="GK/Ca_channel_bsu"/>
</dbReference>
<dbReference type="SUPFAM" id="SSF52540">
    <property type="entry name" value="P-loop containing nucleoside triphosphate hydrolases"/>
    <property type="match status" value="1"/>
</dbReference>